<keyword evidence="9" id="KW-1185">Reference proteome</keyword>
<evidence type="ECO:0000256" key="3">
    <source>
        <dbReference type="ARBA" id="ARBA00022692"/>
    </source>
</evidence>
<dbReference type="GO" id="GO:0016020">
    <property type="term" value="C:membrane"/>
    <property type="evidence" value="ECO:0007669"/>
    <property type="project" value="UniProtKB-SubCell"/>
</dbReference>
<feature type="transmembrane region" description="Helical" evidence="6">
    <location>
        <begin position="205"/>
        <end position="225"/>
    </location>
</feature>
<evidence type="ECO:0000256" key="2">
    <source>
        <dbReference type="ARBA" id="ARBA00022448"/>
    </source>
</evidence>
<comment type="caution">
    <text evidence="8">The sequence shown here is derived from an EMBL/GenBank/DDBJ whole genome shotgun (WGS) entry which is preliminary data.</text>
</comment>
<feature type="transmembrane region" description="Helical" evidence="6">
    <location>
        <begin position="491"/>
        <end position="508"/>
    </location>
</feature>
<protein>
    <recommendedName>
        <fullName evidence="7">Major facilitator superfamily (MFS) profile domain-containing protein</fullName>
    </recommendedName>
</protein>
<evidence type="ECO:0000256" key="4">
    <source>
        <dbReference type="ARBA" id="ARBA00022989"/>
    </source>
</evidence>
<sequence length="517" mass="55742">MASDPPNGALELGEKTGEIQIGKGSCSLHNHHTQLPAILPPLSKGRQIALVFVLSGASFINTVSHMSALILLPTIGKDLHIPQERQQWVVESYALTFACFLFLWGRLADVYGRRWIFLLGSCWIILFCLVSPWSPNEITFDIFRGLQGLGAAANVPTAMGIIGSTFAPGSAKNYAISLFSAGFPLGSVVGNIIGGVIGAYAGWKWVYWVIAIITALITLVGYFVIPKVPPPSPDASTKYVVDWFGGVLITGALMMFMFGMTEGNVVGWSTPYIPVLLVLGILVAVGFTFWELHLEKTGMIRPLMKISLWNNKTFVAAQLINFFFFAAFTSYLVYATFFYQTYLGLSVIQTALRFLPTGVVGLLAVTLISQLIARVDGFHIATWGCVSTGIACLLFAIPIPTSTTYWAYGFPAMCLSALGVDTVYPLVALFTIQSVPQEDQAMGGSIVSAVGQLGRAIGLAISTATQVSVESNAQDEMPHVAQLKGYRAAEWLSFAFCMFSVIIGAYAFRGAGKVGAK</sequence>
<gene>
    <name evidence="8" type="ORF">FH972_022459</name>
</gene>
<reference evidence="8 9" key="1">
    <citation type="submission" date="2019-06" db="EMBL/GenBank/DDBJ databases">
        <title>A chromosomal-level reference genome of Carpinus fangiana (Coryloideae, Betulaceae).</title>
        <authorList>
            <person name="Yang X."/>
            <person name="Wang Z."/>
            <person name="Zhang L."/>
            <person name="Hao G."/>
            <person name="Liu J."/>
            <person name="Yang Y."/>
        </authorList>
    </citation>
    <scope>NUCLEOTIDE SEQUENCE [LARGE SCALE GENOMIC DNA]</scope>
    <source>
        <strain evidence="8">Cfa_2016G</strain>
        <tissue evidence="8">Leaf</tissue>
    </source>
</reference>
<accession>A0A5N6KSV3</accession>
<feature type="transmembrane region" description="Helical" evidence="6">
    <location>
        <begin position="313"/>
        <end position="334"/>
    </location>
</feature>
<dbReference type="GO" id="GO:0022857">
    <property type="term" value="F:transmembrane transporter activity"/>
    <property type="evidence" value="ECO:0007669"/>
    <property type="project" value="InterPro"/>
</dbReference>
<feature type="transmembrane region" description="Helical" evidence="6">
    <location>
        <begin position="272"/>
        <end position="292"/>
    </location>
</feature>
<feature type="transmembrane region" description="Helical" evidence="6">
    <location>
        <begin position="115"/>
        <end position="134"/>
    </location>
</feature>
<dbReference type="EMBL" id="VIBQ01000012">
    <property type="protein sequence ID" value="KAB8342861.1"/>
    <property type="molecule type" value="Genomic_DNA"/>
</dbReference>
<proteinExistence type="predicted"/>
<keyword evidence="4 6" id="KW-1133">Transmembrane helix</keyword>
<dbReference type="Gene3D" id="1.20.1250.20">
    <property type="entry name" value="MFS general substrate transporter like domains"/>
    <property type="match status" value="1"/>
</dbReference>
<feature type="transmembrane region" description="Helical" evidence="6">
    <location>
        <begin position="237"/>
        <end position="260"/>
    </location>
</feature>
<dbReference type="PANTHER" id="PTHR42718">
    <property type="entry name" value="MAJOR FACILITATOR SUPERFAMILY MULTIDRUG TRANSPORTER MFSC"/>
    <property type="match status" value="1"/>
</dbReference>
<dbReference type="Pfam" id="PF07690">
    <property type="entry name" value="MFS_1"/>
    <property type="match status" value="1"/>
</dbReference>
<feature type="transmembrane region" description="Helical" evidence="6">
    <location>
        <begin position="146"/>
        <end position="167"/>
    </location>
</feature>
<keyword evidence="5 6" id="KW-0472">Membrane</keyword>
<feature type="transmembrane region" description="Helical" evidence="6">
    <location>
        <begin position="354"/>
        <end position="373"/>
    </location>
</feature>
<feature type="transmembrane region" description="Helical" evidence="6">
    <location>
        <begin position="48"/>
        <end position="72"/>
    </location>
</feature>
<feature type="domain" description="Major facilitator superfamily (MFS) profile" evidence="7">
    <location>
        <begin position="50"/>
        <end position="513"/>
    </location>
</feature>
<name>A0A5N6KSV3_9ROSI</name>
<feature type="transmembrane region" description="Helical" evidence="6">
    <location>
        <begin position="405"/>
        <end position="432"/>
    </location>
</feature>
<feature type="transmembrane region" description="Helical" evidence="6">
    <location>
        <begin position="92"/>
        <end position="108"/>
    </location>
</feature>
<evidence type="ECO:0000256" key="6">
    <source>
        <dbReference type="SAM" id="Phobius"/>
    </source>
</evidence>
<dbReference type="SUPFAM" id="SSF103473">
    <property type="entry name" value="MFS general substrate transporter"/>
    <property type="match status" value="1"/>
</dbReference>
<dbReference type="Proteomes" id="UP000327013">
    <property type="component" value="Unassembled WGS sequence"/>
</dbReference>
<dbReference type="PROSITE" id="PS50850">
    <property type="entry name" value="MFS"/>
    <property type="match status" value="1"/>
</dbReference>
<dbReference type="InterPro" id="IPR036259">
    <property type="entry name" value="MFS_trans_sf"/>
</dbReference>
<evidence type="ECO:0000313" key="9">
    <source>
        <dbReference type="Proteomes" id="UP000327013"/>
    </source>
</evidence>
<dbReference type="PANTHER" id="PTHR42718:SF9">
    <property type="entry name" value="MAJOR FACILITATOR SUPERFAMILY MULTIDRUG TRANSPORTER MFSC"/>
    <property type="match status" value="1"/>
</dbReference>
<dbReference type="AlphaFoldDB" id="A0A5N6KSV3"/>
<feature type="transmembrane region" description="Helical" evidence="6">
    <location>
        <begin position="380"/>
        <end position="399"/>
    </location>
</feature>
<evidence type="ECO:0000256" key="5">
    <source>
        <dbReference type="ARBA" id="ARBA00023136"/>
    </source>
</evidence>
<dbReference type="InterPro" id="IPR011701">
    <property type="entry name" value="MFS"/>
</dbReference>
<keyword evidence="2" id="KW-0813">Transport</keyword>
<evidence type="ECO:0000256" key="1">
    <source>
        <dbReference type="ARBA" id="ARBA00004141"/>
    </source>
</evidence>
<dbReference type="OrthoDB" id="2441642at2759"/>
<dbReference type="InterPro" id="IPR020846">
    <property type="entry name" value="MFS_dom"/>
</dbReference>
<organism evidence="8 9">
    <name type="scientific">Carpinus fangiana</name>
    <dbReference type="NCBI Taxonomy" id="176857"/>
    <lineage>
        <taxon>Eukaryota</taxon>
        <taxon>Viridiplantae</taxon>
        <taxon>Streptophyta</taxon>
        <taxon>Embryophyta</taxon>
        <taxon>Tracheophyta</taxon>
        <taxon>Spermatophyta</taxon>
        <taxon>Magnoliopsida</taxon>
        <taxon>eudicotyledons</taxon>
        <taxon>Gunneridae</taxon>
        <taxon>Pentapetalae</taxon>
        <taxon>rosids</taxon>
        <taxon>fabids</taxon>
        <taxon>Fagales</taxon>
        <taxon>Betulaceae</taxon>
        <taxon>Carpinus</taxon>
    </lineage>
</organism>
<comment type="subcellular location">
    <subcellularLocation>
        <location evidence="1">Membrane</location>
        <topology evidence="1">Multi-pass membrane protein</topology>
    </subcellularLocation>
</comment>
<dbReference type="Gene3D" id="1.20.1720.10">
    <property type="entry name" value="Multidrug resistance protein D"/>
    <property type="match status" value="1"/>
</dbReference>
<keyword evidence="3 6" id="KW-0812">Transmembrane</keyword>
<feature type="transmembrane region" description="Helical" evidence="6">
    <location>
        <begin position="174"/>
        <end position="199"/>
    </location>
</feature>
<evidence type="ECO:0000313" key="8">
    <source>
        <dbReference type="EMBL" id="KAB8342861.1"/>
    </source>
</evidence>
<evidence type="ECO:0000259" key="7">
    <source>
        <dbReference type="PROSITE" id="PS50850"/>
    </source>
</evidence>